<reference evidence="9 11" key="2">
    <citation type="submission" date="2017-03" db="EMBL/GenBank/DDBJ databases">
        <title>wgs assembly of Dolosigranulum pigrum KPL CDC strains.</title>
        <authorList>
            <person name="Brugger S.D."/>
            <person name="Pettigrew M."/>
            <person name="Kong Y."/>
            <person name="Lemon K.P."/>
        </authorList>
    </citation>
    <scope>NUCLEOTIDE SEQUENCE [LARGE SCALE GENOMIC DNA]</scope>
    <source>
        <strain evidence="9 11">KPL1931_CDC4294-98</strain>
    </source>
</reference>
<feature type="binding site" description="in other chain" evidence="6">
    <location>
        <begin position="124"/>
        <end position="132"/>
    </location>
    <ligand>
        <name>5-phospho-alpha-D-ribose 1-diphosphate</name>
        <dbReference type="ChEBI" id="CHEBI:58017"/>
        <note>ligand shared between dimeric partners</note>
    </ligand>
</feature>
<sequence length="206" mass="22578">MNKITSKEIAQHLLTIEAVELRPDQPFTWSSGIKSPIYCDNRKIIGQPAVRKQIVEVFCQYLSSELSDIDVIAGTSTAGIPHAAFISQKLDMPMSYVRGSKKSHGKQNQIEGAQVAGKRVVVIEDLISTGGSSLEVVDALQAAGAEVVEVVAIFTYGMDRARKAFSAQQVPLHTLCDLDTLLTVAEEAENITAEQKQLIEQFRDLY</sequence>
<dbReference type="InterPro" id="IPR023031">
    <property type="entry name" value="OPRT"/>
</dbReference>
<comment type="pathway">
    <text evidence="1 6">Pyrimidine metabolism; UMP biosynthesis via de novo pathway; UMP from orotate: step 1/2.</text>
</comment>
<dbReference type="Proteomes" id="UP000249099">
    <property type="component" value="Unassembled WGS sequence"/>
</dbReference>
<name>A0A1S8KNX6_9LACT</name>
<dbReference type="InterPro" id="IPR029057">
    <property type="entry name" value="PRTase-like"/>
</dbReference>
<evidence type="ECO:0000313" key="9">
    <source>
        <dbReference type="EMBL" id="RAN63864.1"/>
    </source>
</evidence>
<evidence type="ECO:0000256" key="3">
    <source>
        <dbReference type="ARBA" id="ARBA00022676"/>
    </source>
</evidence>
<comment type="similarity">
    <text evidence="6">Belongs to the purine/pyrimidine phosphoribosyltransferase family. PyrE subfamily.</text>
</comment>
<dbReference type="Pfam" id="PF00156">
    <property type="entry name" value="Pribosyltran"/>
    <property type="match status" value="1"/>
</dbReference>
<evidence type="ECO:0000313" key="11">
    <source>
        <dbReference type="Proteomes" id="UP000249099"/>
    </source>
</evidence>
<dbReference type="AlphaFoldDB" id="A0A1S8KNX6"/>
<keyword evidence="5 6" id="KW-0665">Pyrimidine biosynthesis</keyword>
<comment type="caution">
    <text evidence="6">Lacks conserved residue(s) required for the propagation of feature annotation.</text>
</comment>
<evidence type="ECO:0000313" key="8">
    <source>
        <dbReference type="EMBL" id="OOL81353.1"/>
    </source>
</evidence>
<gene>
    <name evidence="6" type="primary">pyrE</name>
    <name evidence="9" type="ORF">B8A44_03710</name>
    <name evidence="8" type="ORF">BWX42_06120</name>
</gene>
<reference evidence="8 10" key="1">
    <citation type="submission" date="2017-01" db="EMBL/GenBank/DDBJ databases">
        <title>Complete Genome Sequence of Dolosigranulum pigrum isolated from a Patient with interstitial lung disease.</title>
        <authorList>
            <person name="Mukhopadhyay R."/>
            <person name="Joaquin J."/>
            <person name="Hogue R."/>
            <person name="Fitzgerald S."/>
            <person name="Jospin G."/>
            <person name="Eisen J.A."/>
            <person name="Chaturvedi V."/>
        </authorList>
    </citation>
    <scope>NUCLEOTIDE SEQUENCE [LARGE SCALE GENOMIC DNA]</scope>
    <source>
        <strain evidence="8 10">15S00348</strain>
    </source>
</reference>
<comment type="caution">
    <text evidence="8">The sequence shown here is derived from an EMBL/GenBank/DDBJ whole genome shotgun (WGS) entry which is preliminary data.</text>
</comment>
<dbReference type="EMBL" id="NAQV01000011">
    <property type="protein sequence ID" value="RAN63864.1"/>
    <property type="molecule type" value="Genomic_DNA"/>
</dbReference>
<dbReference type="UniPathway" id="UPA00070">
    <property type="reaction ID" value="UER00119"/>
</dbReference>
<proteinExistence type="inferred from homology"/>
<dbReference type="HAMAP" id="MF_01208">
    <property type="entry name" value="PyrE"/>
    <property type="match status" value="1"/>
</dbReference>
<accession>A0A1S8KNX6</accession>
<feature type="binding site" evidence="6">
    <location>
        <position position="128"/>
    </location>
    <ligand>
        <name>orotate</name>
        <dbReference type="ChEBI" id="CHEBI:30839"/>
    </ligand>
</feature>
<dbReference type="GO" id="GO:0044205">
    <property type="term" value="P:'de novo' UMP biosynthetic process"/>
    <property type="evidence" value="ECO:0007669"/>
    <property type="project" value="UniProtKB-UniRule"/>
</dbReference>
<comment type="subunit">
    <text evidence="6">Homodimer.</text>
</comment>
<evidence type="ECO:0000256" key="1">
    <source>
        <dbReference type="ARBA" id="ARBA00004889"/>
    </source>
</evidence>
<feature type="binding site" evidence="6">
    <location>
        <position position="102"/>
    </location>
    <ligand>
        <name>5-phospho-alpha-D-ribose 1-diphosphate</name>
        <dbReference type="ChEBI" id="CHEBI:58017"/>
        <note>ligand shared between dimeric partners</note>
    </ligand>
</feature>
<dbReference type="Proteomes" id="UP000190409">
    <property type="component" value="Unassembled WGS sequence"/>
</dbReference>
<dbReference type="GO" id="GO:0000287">
    <property type="term" value="F:magnesium ion binding"/>
    <property type="evidence" value="ECO:0007669"/>
    <property type="project" value="UniProtKB-UniRule"/>
</dbReference>
<evidence type="ECO:0000256" key="5">
    <source>
        <dbReference type="ARBA" id="ARBA00022975"/>
    </source>
</evidence>
<feature type="binding site" evidence="6">
    <location>
        <position position="104"/>
    </location>
    <ligand>
        <name>5-phospho-alpha-D-ribose 1-diphosphate</name>
        <dbReference type="ChEBI" id="CHEBI:58017"/>
        <note>ligand shared between dimeric partners</note>
    </ligand>
</feature>
<dbReference type="SUPFAM" id="SSF53271">
    <property type="entry name" value="PRTase-like"/>
    <property type="match status" value="1"/>
</dbReference>
<comment type="function">
    <text evidence="6">Catalyzes the transfer of a ribosyl phosphate group from 5-phosphoribose 1-diphosphate to orotate, leading to the formation of orotidine monophosphate (OMP).</text>
</comment>
<dbReference type="NCBIfam" id="TIGR00336">
    <property type="entry name" value="pyrE"/>
    <property type="match status" value="1"/>
</dbReference>
<evidence type="ECO:0000259" key="7">
    <source>
        <dbReference type="Pfam" id="PF00156"/>
    </source>
</evidence>
<dbReference type="CDD" id="cd06223">
    <property type="entry name" value="PRTases_typeI"/>
    <property type="match status" value="1"/>
</dbReference>
<evidence type="ECO:0000313" key="10">
    <source>
        <dbReference type="Proteomes" id="UP000190409"/>
    </source>
</evidence>
<dbReference type="Gene3D" id="3.40.50.2020">
    <property type="match status" value="1"/>
</dbReference>
<feature type="binding site" evidence="6">
    <location>
        <position position="98"/>
    </location>
    <ligand>
        <name>5-phospho-alpha-D-ribose 1-diphosphate</name>
        <dbReference type="ChEBI" id="CHEBI:58017"/>
        <note>ligand shared between dimeric partners</note>
    </ligand>
</feature>
<dbReference type="PANTHER" id="PTHR19278:SF9">
    <property type="entry name" value="URIDINE 5'-MONOPHOSPHATE SYNTHASE"/>
    <property type="match status" value="1"/>
</dbReference>
<organism evidence="8 10">
    <name type="scientific">Dolosigranulum pigrum</name>
    <dbReference type="NCBI Taxonomy" id="29394"/>
    <lineage>
        <taxon>Bacteria</taxon>
        <taxon>Bacillati</taxon>
        <taxon>Bacillota</taxon>
        <taxon>Bacilli</taxon>
        <taxon>Lactobacillales</taxon>
        <taxon>Carnobacteriaceae</taxon>
        <taxon>Dolosigranulum</taxon>
    </lineage>
</organism>
<comment type="cofactor">
    <cofactor evidence="6">
        <name>Mg(2+)</name>
        <dbReference type="ChEBI" id="CHEBI:18420"/>
    </cofactor>
</comment>
<dbReference type="RefSeq" id="WP_077862805.1">
    <property type="nucleotide sequence ID" value="NZ_CP040411.1"/>
</dbReference>
<dbReference type="InterPro" id="IPR004467">
    <property type="entry name" value="Or_phspho_trans_dom"/>
</dbReference>
<evidence type="ECO:0000256" key="2">
    <source>
        <dbReference type="ARBA" id="ARBA00011971"/>
    </source>
</evidence>
<evidence type="ECO:0000256" key="6">
    <source>
        <dbReference type="HAMAP-Rule" id="MF_01208"/>
    </source>
</evidence>
<feature type="domain" description="Phosphoribosyltransferase" evidence="7">
    <location>
        <begin position="68"/>
        <end position="164"/>
    </location>
</feature>
<dbReference type="GO" id="GO:0004588">
    <property type="term" value="F:orotate phosphoribosyltransferase activity"/>
    <property type="evidence" value="ECO:0007669"/>
    <property type="project" value="UniProtKB-UniRule"/>
</dbReference>
<dbReference type="PANTHER" id="PTHR19278">
    <property type="entry name" value="OROTATE PHOSPHORIBOSYLTRANSFERASE"/>
    <property type="match status" value="1"/>
</dbReference>
<dbReference type="GO" id="GO:0019856">
    <property type="term" value="P:pyrimidine nucleobase biosynthetic process"/>
    <property type="evidence" value="ECO:0007669"/>
    <property type="project" value="TreeGrafter"/>
</dbReference>
<comment type="catalytic activity">
    <reaction evidence="6">
        <text>orotidine 5'-phosphate + diphosphate = orotate + 5-phospho-alpha-D-ribose 1-diphosphate</text>
        <dbReference type="Rhea" id="RHEA:10380"/>
        <dbReference type="ChEBI" id="CHEBI:30839"/>
        <dbReference type="ChEBI" id="CHEBI:33019"/>
        <dbReference type="ChEBI" id="CHEBI:57538"/>
        <dbReference type="ChEBI" id="CHEBI:58017"/>
        <dbReference type="EC" id="2.4.2.10"/>
    </reaction>
</comment>
<keyword evidence="6" id="KW-0460">Magnesium</keyword>
<keyword evidence="3 6" id="KW-0328">Glycosyltransferase</keyword>
<evidence type="ECO:0000256" key="4">
    <source>
        <dbReference type="ARBA" id="ARBA00022679"/>
    </source>
</evidence>
<protein>
    <recommendedName>
        <fullName evidence="2 6">Orotate phosphoribosyltransferase</fullName>
        <shortName evidence="6">OPRT</shortName>
        <shortName evidence="6">OPRTase</shortName>
        <ecNumber evidence="2 6">2.4.2.10</ecNumber>
    </recommendedName>
</protein>
<dbReference type="InterPro" id="IPR000836">
    <property type="entry name" value="PRTase_dom"/>
</dbReference>
<dbReference type="EC" id="2.4.2.10" evidence="2 6"/>
<keyword evidence="4 6" id="KW-0808">Transferase</keyword>
<dbReference type="EMBL" id="MUYF01000003">
    <property type="protein sequence ID" value="OOL81353.1"/>
    <property type="molecule type" value="Genomic_DNA"/>
</dbReference>